<dbReference type="Proteomes" id="UP000695026">
    <property type="component" value="Unplaced"/>
</dbReference>
<sequence length="258" mass="29938">MSTWKERHFLYADKCIPCSGFSPRPYHKLAIQKPPHTDIKIKVCQKIRCPLEEAVLWHVWGYHTWLDIGRLPPIYRPRPDKPFDSNTWRWITAPRKPSMAEPPVPPPSLMDGNSYVKFIEGEGLFVDYRHKKRVLSQSQRELRQCEQLKLRSECRAPPLDIWGNIVPPKDFRWYKHLLSGKNLASLCVQLQPVRPPSPECWNDPCPSAQPHYEDAAVKFALKNSSPIYQEVVEKYQELALFGCQIRPGPPVHTINRAA</sequence>
<dbReference type="PANTHER" id="PTHR35156">
    <property type="entry name" value="TESTIS-EXPRESSED PROTEIN 52"/>
    <property type="match status" value="1"/>
</dbReference>
<gene>
    <name evidence="2" type="primary">TEX52</name>
</gene>
<dbReference type="PANTHER" id="PTHR35156:SF1">
    <property type="entry name" value="TESTIS-EXPRESSED PROTEIN 52"/>
    <property type="match status" value="1"/>
</dbReference>
<reference evidence="2" key="1">
    <citation type="submission" date="2025-08" db="UniProtKB">
        <authorList>
            <consortium name="RefSeq"/>
        </authorList>
    </citation>
    <scope>IDENTIFICATION</scope>
    <source>
        <tissue evidence="2">Liver</tissue>
    </source>
</reference>
<proteinExistence type="predicted"/>
<evidence type="ECO:0000313" key="2">
    <source>
        <dbReference type="RefSeq" id="XP_025031679.1"/>
    </source>
</evidence>
<dbReference type="Pfam" id="PF15046">
    <property type="entry name" value="DUF4532"/>
    <property type="match status" value="1"/>
</dbReference>
<evidence type="ECO:0000313" key="1">
    <source>
        <dbReference type="Proteomes" id="UP000695026"/>
    </source>
</evidence>
<dbReference type="OMA" id="QHTWGFH"/>
<dbReference type="GeneID" id="112542603"/>
<dbReference type="InterPro" id="IPR029206">
    <property type="entry name" value="DUF4532"/>
</dbReference>
<organism evidence="1 2">
    <name type="scientific">Python bivittatus</name>
    <name type="common">Burmese python</name>
    <name type="synonym">Python molurus bivittatus</name>
    <dbReference type="NCBI Taxonomy" id="176946"/>
    <lineage>
        <taxon>Eukaryota</taxon>
        <taxon>Metazoa</taxon>
        <taxon>Chordata</taxon>
        <taxon>Craniata</taxon>
        <taxon>Vertebrata</taxon>
        <taxon>Euteleostomi</taxon>
        <taxon>Lepidosauria</taxon>
        <taxon>Squamata</taxon>
        <taxon>Bifurcata</taxon>
        <taxon>Unidentata</taxon>
        <taxon>Episquamata</taxon>
        <taxon>Toxicofera</taxon>
        <taxon>Serpentes</taxon>
        <taxon>Henophidia</taxon>
        <taxon>Pythonidae</taxon>
        <taxon>Python</taxon>
    </lineage>
</organism>
<dbReference type="KEGG" id="pbi:112542603"/>
<dbReference type="OrthoDB" id="10017413at2759"/>
<accession>A0A9F5JBH2</accession>
<dbReference type="RefSeq" id="XP_025031679.1">
    <property type="nucleotide sequence ID" value="XM_025175911.1"/>
</dbReference>
<dbReference type="CTD" id="101929469"/>
<keyword evidence="1" id="KW-1185">Reference proteome</keyword>
<dbReference type="AlphaFoldDB" id="A0A9F5JBH2"/>
<name>A0A9F5JBH2_PYTBI</name>
<protein>
    <submittedName>
        <fullName evidence="2">Testis-expressed protein 52</fullName>
    </submittedName>
</protein>